<sequence>MCHDTSTADKFYALNLDAKQAAEQRRLFESAVEGEDSLHHLLRAKGGQEKAAAPPPPPPPQTEEEEDDPRESASEEPSPAKRHQRVIRMKTPMVLLSPMKSPHKVAQKLLSAAKKRQQKAPRHFY</sequence>
<feature type="compositionally biased region" description="Basic residues" evidence="1">
    <location>
        <begin position="113"/>
        <end position="125"/>
    </location>
</feature>
<evidence type="ECO:0000313" key="2">
    <source>
        <dbReference type="EMBL" id="KAK7172405.1"/>
    </source>
</evidence>
<comment type="caution">
    <text evidence="2">The sequence shown here is derived from an EMBL/GenBank/DDBJ whole genome shotgun (WGS) entry which is preliminary data.</text>
</comment>
<dbReference type="EMBL" id="JAYKXH010000004">
    <property type="protein sequence ID" value="KAK7172405.1"/>
    <property type="molecule type" value="Genomic_DNA"/>
</dbReference>
<proteinExistence type="predicted"/>
<protein>
    <submittedName>
        <fullName evidence="2">Uncharacterized protein</fullName>
    </submittedName>
</protein>
<evidence type="ECO:0000313" key="3">
    <source>
        <dbReference type="Proteomes" id="UP001364617"/>
    </source>
</evidence>
<dbReference type="Proteomes" id="UP001364617">
    <property type="component" value="Unassembled WGS sequence"/>
</dbReference>
<evidence type="ECO:0000256" key="1">
    <source>
        <dbReference type="SAM" id="MobiDB-lite"/>
    </source>
</evidence>
<reference evidence="2 3" key="1">
    <citation type="submission" date="2024-02" db="EMBL/GenBank/DDBJ databases">
        <title>Chromosome-level genome assembly of the Eurasian Minnow (Phoxinus phoxinus).</title>
        <authorList>
            <person name="Oriowo T.O."/>
            <person name="Martin S."/>
            <person name="Stange M."/>
            <person name="Chrysostomakis Y."/>
            <person name="Brown T."/>
            <person name="Winkler S."/>
            <person name="Kukowka S."/>
            <person name="Myers E.W."/>
            <person name="Bohne A."/>
        </authorList>
    </citation>
    <scope>NUCLEOTIDE SEQUENCE [LARGE SCALE GENOMIC DNA]</scope>
    <source>
        <strain evidence="2">ZFMK-TIS-60720</strain>
        <tissue evidence="2">Whole Organism</tissue>
    </source>
</reference>
<name>A0AAN9DF77_9TELE</name>
<keyword evidence="3" id="KW-1185">Reference proteome</keyword>
<feature type="region of interest" description="Disordered" evidence="1">
    <location>
        <begin position="38"/>
        <end position="125"/>
    </location>
</feature>
<organism evidence="2 3">
    <name type="scientific">Phoxinus phoxinus</name>
    <name type="common">Eurasian minnow</name>
    <dbReference type="NCBI Taxonomy" id="58324"/>
    <lineage>
        <taxon>Eukaryota</taxon>
        <taxon>Metazoa</taxon>
        <taxon>Chordata</taxon>
        <taxon>Craniata</taxon>
        <taxon>Vertebrata</taxon>
        <taxon>Euteleostomi</taxon>
        <taxon>Actinopterygii</taxon>
        <taxon>Neopterygii</taxon>
        <taxon>Teleostei</taxon>
        <taxon>Ostariophysi</taxon>
        <taxon>Cypriniformes</taxon>
        <taxon>Leuciscidae</taxon>
        <taxon>Phoxininae</taxon>
        <taxon>Phoxinus</taxon>
    </lineage>
</organism>
<gene>
    <name evidence="2" type="ORF">R3I93_004664</name>
</gene>
<dbReference type="AlphaFoldDB" id="A0AAN9DF77"/>
<accession>A0AAN9DF77</accession>